<evidence type="ECO:0000313" key="2">
    <source>
        <dbReference type="EMBL" id="JAP93468.1"/>
    </source>
</evidence>
<evidence type="ECO:0000256" key="1">
    <source>
        <dbReference type="SAM" id="MobiDB-lite"/>
    </source>
</evidence>
<feature type="region of interest" description="Disordered" evidence="1">
    <location>
        <begin position="518"/>
        <end position="539"/>
    </location>
</feature>
<dbReference type="Pfam" id="PF07004">
    <property type="entry name" value="SHIPPO-rpt"/>
    <property type="match status" value="13"/>
</dbReference>
<dbReference type="InterPro" id="IPR010736">
    <property type="entry name" value="SHIPPO-rpt"/>
</dbReference>
<feature type="compositionally biased region" description="Polar residues" evidence="1">
    <location>
        <begin position="530"/>
        <end position="539"/>
    </location>
</feature>
<dbReference type="InterPro" id="IPR051291">
    <property type="entry name" value="CIMAP"/>
</dbReference>
<dbReference type="EMBL" id="GDID01003138">
    <property type="protein sequence ID" value="JAP93468.1"/>
    <property type="molecule type" value="Transcribed_RNA"/>
</dbReference>
<proteinExistence type="predicted"/>
<reference evidence="2" key="1">
    <citation type="submission" date="2015-07" db="EMBL/GenBank/DDBJ databases">
        <title>Adaptation to a free-living lifestyle via gene acquisitions in the diplomonad Trepomonas sp. PC1.</title>
        <authorList>
            <person name="Xu F."/>
            <person name="Jerlstrom-Hultqvist J."/>
            <person name="Kolisko M."/>
            <person name="Simpson A.G.B."/>
            <person name="Roger A.J."/>
            <person name="Svard S.G."/>
            <person name="Andersson J.O."/>
        </authorList>
    </citation>
    <scope>NUCLEOTIDE SEQUENCE</scope>
    <source>
        <strain evidence="2">PC1</strain>
    </source>
</reference>
<name>A0A146KB22_9EUKA</name>
<organism evidence="2">
    <name type="scientific">Trepomonas sp. PC1</name>
    <dbReference type="NCBI Taxonomy" id="1076344"/>
    <lineage>
        <taxon>Eukaryota</taxon>
        <taxon>Metamonada</taxon>
        <taxon>Diplomonadida</taxon>
        <taxon>Hexamitidae</taxon>
        <taxon>Hexamitinae</taxon>
        <taxon>Trepomonas</taxon>
    </lineage>
</organism>
<feature type="non-terminal residue" evidence="2">
    <location>
        <position position="1"/>
    </location>
</feature>
<feature type="non-terminal residue" evidence="2">
    <location>
        <position position="565"/>
    </location>
</feature>
<dbReference type="PANTHER" id="PTHR21580">
    <property type="entry name" value="SHIPPO-1-RELATED"/>
    <property type="match status" value="1"/>
</dbReference>
<protein>
    <submittedName>
        <fullName evidence="2">H-SHIPPO 1</fullName>
    </submittedName>
</protein>
<feature type="compositionally biased region" description="Polar residues" evidence="1">
    <location>
        <begin position="416"/>
        <end position="430"/>
    </location>
</feature>
<dbReference type="PANTHER" id="PTHR21580:SF60">
    <property type="entry name" value="SPERM-TAIL PG-RICH REPEAT-CONTAINING PROTEIN 2"/>
    <property type="match status" value="1"/>
</dbReference>
<accession>A0A146KB22</accession>
<sequence>NFDHIQQNPGPGAYNLERAKSAPMFTFKSRFIEKIAPNQPGPGFYQNQFKYLKQRSAQYSMGSRPNFDHIQQNPGPGAYNLVSQENAKKISMSSRHNQKTQSFGPGPAYWPSLRMVQSACAAFTLKSKHNLKKENDVPGVGSYNLPTIKPKGLSLGSRTLLITENNNPGPGAYSDQFGVVKRKSPIFSMRSRPNQQINSLQPGPGSYNGAKCDSAPAFSLGVKHQSTKIQQSPGPAQYQIKINNEQPAFSMGVKYHEKKLSQTPGPGAYDVQNHEQIGSMENKISLGNKFSASKIEQVPGPGAYDPAILTKQPEFTLKSRHFIGNQNKNPGPGAYNLPIRPRSGLTISSKHVIENDQRNPGPGRYDLHLESSQPKFSMQFRGNQHQNQQQPGPGEYDLNYNLTERRDPSFSFKGRNVNQKTQLSPAPNQYSVDQKDFSVKFTIGTKFDALQKQSQPGPGAFNVPEAEPRGFSLSGRNNVQTAEKTPAPNQYQPNFEINQIAPPAFSMKFANRHLKGQNIPGVGKYDPKRSTSAPAYSCSSRHKIRYKRETPGPGAYYLPEENRWP</sequence>
<feature type="region of interest" description="Disordered" evidence="1">
    <location>
        <begin position="381"/>
        <end position="430"/>
    </location>
</feature>
<gene>
    <name evidence="2" type="ORF">TPC1_14245</name>
</gene>
<feature type="compositionally biased region" description="Low complexity" evidence="1">
    <location>
        <begin position="382"/>
        <end position="394"/>
    </location>
</feature>
<dbReference type="AlphaFoldDB" id="A0A146KB22"/>